<evidence type="ECO:0000256" key="2">
    <source>
        <dbReference type="ARBA" id="ARBA00023015"/>
    </source>
</evidence>
<dbReference type="InterPro" id="IPR001471">
    <property type="entry name" value="AP2/ERF_dom"/>
</dbReference>
<keyword evidence="3" id="KW-0238">DNA-binding</keyword>
<dbReference type="PANTHER" id="PTHR31190">
    <property type="entry name" value="DNA-BINDING DOMAIN"/>
    <property type="match status" value="1"/>
</dbReference>
<organism evidence="8 9">
    <name type="scientific">Liquidambar formosana</name>
    <name type="common">Formosan gum</name>
    <dbReference type="NCBI Taxonomy" id="63359"/>
    <lineage>
        <taxon>Eukaryota</taxon>
        <taxon>Viridiplantae</taxon>
        <taxon>Streptophyta</taxon>
        <taxon>Embryophyta</taxon>
        <taxon>Tracheophyta</taxon>
        <taxon>Spermatophyta</taxon>
        <taxon>Magnoliopsida</taxon>
        <taxon>eudicotyledons</taxon>
        <taxon>Gunneridae</taxon>
        <taxon>Pentapetalae</taxon>
        <taxon>Saxifragales</taxon>
        <taxon>Altingiaceae</taxon>
        <taxon>Liquidambar</taxon>
    </lineage>
</organism>
<comment type="subcellular location">
    <subcellularLocation>
        <location evidence="1">Nucleus</location>
    </subcellularLocation>
</comment>
<dbReference type="InterPro" id="IPR036955">
    <property type="entry name" value="AP2/ERF_dom_sf"/>
</dbReference>
<dbReference type="InterPro" id="IPR044808">
    <property type="entry name" value="ERF_plant"/>
</dbReference>
<keyword evidence="9" id="KW-1185">Reference proteome</keyword>
<dbReference type="SMART" id="SM00380">
    <property type="entry name" value="AP2"/>
    <property type="match status" value="1"/>
</dbReference>
<dbReference type="EMBL" id="JBBPBK010000005">
    <property type="protein sequence ID" value="KAK9285857.1"/>
    <property type="molecule type" value="Genomic_DNA"/>
</dbReference>
<dbReference type="GO" id="GO:0003677">
    <property type="term" value="F:DNA binding"/>
    <property type="evidence" value="ECO:0007669"/>
    <property type="project" value="UniProtKB-KW"/>
</dbReference>
<dbReference type="Pfam" id="PF00847">
    <property type="entry name" value="AP2"/>
    <property type="match status" value="1"/>
</dbReference>
<keyword evidence="5" id="KW-0539">Nucleus</keyword>
<protein>
    <recommendedName>
        <fullName evidence="7">AP2/ERF domain-containing protein</fullName>
    </recommendedName>
</protein>
<feature type="region of interest" description="Disordered" evidence="6">
    <location>
        <begin position="185"/>
        <end position="217"/>
    </location>
</feature>
<evidence type="ECO:0000256" key="4">
    <source>
        <dbReference type="ARBA" id="ARBA00023163"/>
    </source>
</evidence>
<evidence type="ECO:0000256" key="6">
    <source>
        <dbReference type="SAM" id="MobiDB-lite"/>
    </source>
</evidence>
<evidence type="ECO:0000259" key="7">
    <source>
        <dbReference type="PROSITE" id="PS51032"/>
    </source>
</evidence>
<gene>
    <name evidence="8" type="ORF">L1049_025058</name>
</gene>
<sequence length="267" mass="29502">MHIFSEYPKRDIFQSDSPPAPSSHFSQEEELSAMVSALEHVISGGVDGQAAECSLPMQTVQFATSSFASTSGSSTDQTKTLLSVPDVSTCQHCKINGCLGCNLFSPTTTSREGKQRMNKRMKKKYRGVRQRQWGKWAAEIRDPRRAVRVWLGTFLTADEAARAYDRAAIEFRGARAKLNFPLSDYTETGKSEREQGNEIKPSAEAEKTETAVPAATSKEENEFWDMFEDADFGKWLMMMDGAIQELPGSSATGTGVSFGFPELDLPL</sequence>
<dbReference type="PRINTS" id="PR00367">
    <property type="entry name" value="ETHRSPELEMNT"/>
</dbReference>
<evidence type="ECO:0000256" key="5">
    <source>
        <dbReference type="ARBA" id="ARBA00023242"/>
    </source>
</evidence>
<proteinExistence type="predicted"/>
<dbReference type="PANTHER" id="PTHR31190:SF181">
    <property type="entry name" value="OS02G0764700 PROTEIN"/>
    <property type="match status" value="1"/>
</dbReference>
<dbReference type="GO" id="GO:0005634">
    <property type="term" value="C:nucleus"/>
    <property type="evidence" value="ECO:0007669"/>
    <property type="project" value="UniProtKB-SubCell"/>
</dbReference>
<feature type="domain" description="AP2/ERF" evidence="7">
    <location>
        <begin position="124"/>
        <end position="181"/>
    </location>
</feature>
<evidence type="ECO:0000313" key="8">
    <source>
        <dbReference type="EMBL" id="KAK9285857.1"/>
    </source>
</evidence>
<evidence type="ECO:0000256" key="3">
    <source>
        <dbReference type="ARBA" id="ARBA00023125"/>
    </source>
</evidence>
<keyword evidence="2" id="KW-0805">Transcription regulation</keyword>
<dbReference type="InterPro" id="IPR016177">
    <property type="entry name" value="DNA-bd_dom_sf"/>
</dbReference>
<dbReference type="CDD" id="cd00018">
    <property type="entry name" value="AP2"/>
    <property type="match status" value="1"/>
</dbReference>
<evidence type="ECO:0000256" key="1">
    <source>
        <dbReference type="ARBA" id="ARBA00004123"/>
    </source>
</evidence>
<dbReference type="FunFam" id="3.30.730.10:FF:000001">
    <property type="entry name" value="Ethylene-responsive transcription factor 2"/>
    <property type="match status" value="1"/>
</dbReference>
<comment type="caution">
    <text evidence="8">The sequence shown here is derived from an EMBL/GenBank/DDBJ whole genome shotgun (WGS) entry which is preliminary data.</text>
</comment>
<dbReference type="GO" id="GO:0009873">
    <property type="term" value="P:ethylene-activated signaling pathway"/>
    <property type="evidence" value="ECO:0007669"/>
    <property type="project" value="InterPro"/>
</dbReference>
<dbReference type="SUPFAM" id="SSF54171">
    <property type="entry name" value="DNA-binding domain"/>
    <property type="match status" value="1"/>
</dbReference>
<feature type="compositionally biased region" description="Basic and acidic residues" evidence="6">
    <location>
        <begin position="187"/>
        <end position="209"/>
    </location>
</feature>
<feature type="region of interest" description="Disordered" evidence="6">
    <location>
        <begin position="1"/>
        <end position="27"/>
    </location>
</feature>
<name>A0AAP0S1Z5_LIQFO</name>
<evidence type="ECO:0000313" key="9">
    <source>
        <dbReference type="Proteomes" id="UP001415857"/>
    </source>
</evidence>
<keyword evidence="4" id="KW-0804">Transcription</keyword>
<dbReference type="GO" id="GO:0003700">
    <property type="term" value="F:DNA-binding transcription factor activity"/>
    <property type="evidence" value="ECO:0007669"/>
    <property type="project" value="InterPro"/>
</dbReference>
<dbReference type="AlphaFoldDB" id="A0AAP0S1Z5"/>
<dbReference type="Proteomes" id="UP001415857">
    <property type="component" value="Unassembled WGS sequence"/>
</dbReference>
<dbReference type="PROSITE" id="PS51032">
    <property type="entry name" value="AP2_ERF"/>
    <property type="match status" value="1"/>
</dbReference>
<accession>A0AAP0S1Z5</accession>
<dbReference type="Gene3D" id="3.30.730.10">
    <property type="entry name" value="AP2/ERF domain"/>
    <property type="match status" value="1"/>
</dbReference>
<reference evidence="8 9" key="1">
    <citation type="journal article" date="2024" name="Plant J.">
        <title>Genome sequences and population genomics reveal climatic adaptation and genomic divergence between two closely related sweetgum species.</title>
        <authorList>
            <person name="Xu W.Q."/>
            <person name="Ren C.Q."/>
            <person name="Zhang X.Y."/>
            <person name="Comes H.P."/>
            <person name="Liu X.H."/>
            <person name="Li Y.G."/>
            <person name="Kettle C.J."/>
            <person name="Jalonen R."/>
            <person name="Gaisberger H."/>
            <person name="Ma Y.Z."/>
            <person name="Qiu Y.X."/>
        </authorList>
    </citation>
    <scope>NUCLEOTIDE SEQUENCE [LARGE SCALE GENOMIC DNA]</scope>
    <source>
        <strain evidence="8">Hangzhou</strain>
    </source>
</reference>